<evidence type="ECO:0008006" key="3">
    <source>
        <dbReference type="Google" id="ProtNLM"/>
    </source>
</evidence>
<gene>
    <name evidence="2" type="ORF">SCFA_510021</name>
</gene>
<sequence>MKTWTIADLIDLEYFLSRDEEQDDSSAAKRDRRIYLLAVEPRISSEETSAGDFRRRAVRIWLEERRKLYRKQHGRDAALPGEVFFEARSLVAVIIGIIGLFTGAGAAFSLLVYTGEEPVNVSVYLGILVFLQILGLLMMVRFVFLKTSLSAVRRYSLVYALMSRLLERMAVRLARSALAPVSGGKKTEARELSGAIRSMYGVYGHVLFWPVFSLVQLFGVLFNAGAIGATLIRVMTADLAFGWQSTLQMSSQSVHTLVRVLAAPWSWLLGEYAYPSLAQIEGSRIVLKEGIASLSTASLVSWWPFLVAAVVFYGLLPRMVLLGVSLAGKRRSLTRLNFMHASCERLMMRMQSPTVSTQGLPGSPGLSETQQAEAKVEFEPFPLKHTDAAILVPEDIYRHCDRADLERHLKSLLGWGIAYLFPIAGEMTEDRSSIDAAVQTHSANGGAAVLIQEAWQPPIIEIIRVIRELRSRGGKEMRIAVLLIGKPGADTIFTAVKPEDREIWSKVLANLGDPYLRVVAVGEQ</sequence>
<evidence type="ECO:0000256" key="1">
    <source>
        <dbReference type="SAM" id="Phobius"/>
    </source>
</evidence>
<name>A0A485M2J1_9ZZZZ</name>
<keyword evidence="1" id="KW-0812">Transmembrane</keyword>
<feature type="transmembrane region" description="Helical" evidence="1">
    <location>
        <begin position="123"/>
        <end position="144"/>
    </location>
</feature>
<dbReference type="Pfam" id="PF11067">
    <property type="entry name" value="DUF2868"/>
    <property type="match status" value="1"/>
</dbReference>
<proteinExistence type="predicted"/>
<feature type="transmembrane region" description="Helical" evidence="1">
    <location>
        <begin position="206"/>
        <end position="232"/>
    </location>
</feature>
<accession>A0A485M2J1</accession>
<feature type="transmembrane region" description="Helical" evidence="1">
    <location>
        <begin position="90"/>
        <end position="111"/>
    </location>
</feature>
<reference evidence="2" key="1">
    <citation type="submission" date="2019-03" db="EMBL/GenBank/DDBJ databases">
        <authorList>
            <person name="Hao L."/>
        </authorList>
    </citation>
    <scope>NUCLEOTIDE SEQUENCE</scope>
</reference>
<dbReference type="AlphaFoldDB" id="A0A485M2J1"/>
<keyword evidence="1" id="KW-1133">Transmembrane helix</keyword>
<evidence type="ECO:0000313" key="2">
    <source>
        <dbReference type="EMBL" id="VFU16151.1"/>
    </source>
</evidence>
<organism evidence="2">
    <name type="scientific">anaerobic digester metagenome</name>
    <dbReference type="NCBI Taxonomy" id="1263854"/>
    <lineage>
        <taxon>unclassified sequences</taxon>
        <taxon>metagenomes</taxon>
        <taxon>ecological metagenomes</taxon>
    </lineage>
</organism>
<dbReference type="EMBL" id="CAADRM010000116">
    <property type="protein sequence ID" value="VFU16151.1"/>
    <property type="molecule type" value="Genomic_DNA"/>
</dbReference>
<feature type="transmembrane region" description="Helical" evidence="1">
    <location>
        <begin position="302"/>
        <end position="327"/>
    </location>
</feature>
<dbReference type="InterPro" id="IPR021296">
    <property type="entry name" value="DUF2868"/>
</dbReference>
<protein>
    <recommendedName>
        <fullName evidence="3">DUF2868 domain-containing protein</fullName>
    </recommendedName>
</protein>
<keyword evidence="1" id="KW-0472">Membrane</keyword>